<gene>
    <name evidence="6" type="ORF">HMPREF1541_09693</name>
</gene>
<comment type="similarity">
    <text evidence="1">Belongs to the universal ribosomal protein uL4 family.</text>
</comment>
<evidence type="ECO:0000256" key="2">
    <source>
        <dbReference type="ARBA" id="ARBA00022980"/>
    </source>
</evidence>
<feature type="region of interest" description="Disordered" evidence="5">
    <location>
        <begin position="118"/>
        <end position="164"/>
    </location>
</feature>
<protein>
    <recommendedName>
        <fullName evidence="4">Large ribosomal subunit protein uL4m</fullName>
    </recommendedName>
</protein>
<reference evidence="6 7" key="1">
    <citation type="submission" date="2013-03" db="EMBL/GenBank/DDBJ databases">
        <title>The Genome Sequence of Phialophora europaea CBS 101466.</title>
        <authorList>
            <consortium name="The Broad Institute Genomics Platform"/>
            <person name="Cuomo C."/>
            <person name="de Hoog S."/>
            <person name="Gorbushina A."/>
            <person name="Walker B."/>
            <person name="Young S.K."/>
            <person name="Zeng Q."/>
            <person name="Gargeya S."/>
            <person name="Fitzgerald M."/>
            <person name="Haas B."/>
            <person name="Abouelleil A."/>
            <person name="Allen A.W."/>
            <person name="Alvarado L."/>
            <person name="Arachchi H.M."/>
            <person name="Berlin A.M."/>
            <person name="Chapman S.B."/>
            <person name="Gainer-Dewar J."/>
            <person name="Goldberg J."/>
            <person name="Griggs A."/>
            <person name="Gujja S."/>
            <person name="Hansen M."/>
            <person name="Howarth C."/>
            <person name="Imamovic A."/>
            <person name="Ireland A."/>
            <person name="Larimer J."/>
            <person name="McCowan C."/>
            <person name="Murphy C."/>
            <person name="Pearson M."/>
            <person name="Poon T.W."/>
            <person name="Priest M."/>
            <person name="Roberts A."/>
            <person name="Saif S."/>
            <person name="Shea T."/>
            <person name="Sisk P."/>
            <person name="Sykes S."/>
            <person name="Wortman J."/>
            <person name="Nusbaum C."/>
            <person name="Birren B."/>
        </authorList>
    </citation>
    <scope>NUCLEOTIDE SEQUENCE [LARGE SCALE GENOMIC DNA]</scope>
    <source>
        <strain evidence="6 7">CBS 101466</strain>
    </source>
</reference>
<dbReference type="InParanoid" id="W2S9W3"/>
<dbReference type="eggNOG" id="KOG1624">
    <property type="taxonomic scope" value="Eukaryota"/>
</dbReference>
<sequence length="315" mass="34788">MSHQTVGRSLLGLARGCKRIDPSDPLSQCLAPRISRTFATQTDLPIDTPAPGTHINPNVAPHLYAPPKVLTTLHAWPSLEPSSYAWYGSQYLDVPLRRDLLHRAVIYEGDAHRRGTASTKWREDVHGSGKKIAPQKGLGRARVGDKKSPIRRGGGVAHGPKPRDFSTELPRKVYDKAWRTALSYRYRKGELVIVDGSIQTMPGQTARFLANWFEANQWGKGFGRSLLIKQKIPQQFKQAMAMVGKHGLVKDVEDVDVKDMLETGRVVIEKSVLDMLLLAHSSDIGVDYNLEMASRLITQGLEGSSYASDIGASQS</sequence>
<dbReference type="PANTHER" id="PTHR10746">
    <property type="entry name" value="50S RIBOSOMAL PROTEIN L4"/>
    <property type="match status" value="1"/>
</dbReference>
<proteinExistence type="inferred from homology"/>
<dbReference type="InterPro" id="IPR023574">
    <property type="entry name" value="Ribosomal_uL4_dom_sf"/>
</dbReference>
<dbReference type="GO" id="GO:1990904">
    <property type="term" value="C:ribonucleoprotein complex"/>
    <property type="evidence" value="ECO:0007669"/>
    <property type="project" value="UniProtKB-KW"/>
</dbReference>
<keyword evidence="7" id="KW-1185">Reference proteome</keyword>
<accession>W2S9W3</accession>
<dbReference type="FunCoup" id="W2S9W3">
    <property type="interactions" value="284"/>
</dbReference>
<keyword evidence="2 6" id="KW-0689">Ribosomal protein</keyword>
<dbReference type="RefSeq" id="XP_008712588.1">
    <property type="nucleotide sequence ID" value="XM_008714366.1"/>
</dbReference>
<evidence type="ECO:0000256" key="3">
    <source>
        <dbReference type="ARBA" id="ARBA00023274"/>
    </source>
</evidence>
<evidence type="ECO:0000256" key="5">
    <source>
        <dbReference type="SAM" id="MobiDB-lite"/>
    </source>
</evidence>
<dbReference type="GO" id="GO:0006412">
    <property type="term" value="P:translation"/>
    <property type="evidence" value="ECO:0007669"/>
    <property type="project" value="InterPro"/>
</dbReference>
<dbReference type="InterPro" id="IPR013005">
    <property type="entry name" value="Ribosomal_uL4-like"/>
</dbReference>
<dbReference type="NCBIfam" id="TIGR03953">
    <property type="entry name" value="rplD_bact"/>
    <property type="match status" value="1"/>
</dbReference>
<dbReference type="SUPFAM" id="SSF52166">
    <property type="entry name" value="Ribosomal protein L4"/>
    <property type="match status" value="1"/>
</dbReference>
<dbReference type="HOGENOM" id="CLU_041575_4_0_1"/>
<dbReference type="PANTHER" id="PTHR10746:SF6">
    <property type="entry name" value="LARGE RIBOSOMAL SUBUNIT PROTEIN UL4M"/>
    <property type="match status" value="1"/>
</dbReference>
<dbReference type="InterPro" id="IPR002136">
    <property type="entry name" value="Ribosomal_uL4"/>
</dbReference>
<evidence type="ECO:0000256" key="1">
    <source>
        <dbReference type="ARBA" id="ARBA00010528"/>
    </source>
</evidence>
<dbReference type="Pfam" id="PF00573">
    <property type="entry name" value="Ribosomal_L4"/>
    <property type="match status" value="1"/>
</dbReference>
<dbReference type="GO" id="GO:0003735">
    <property type="term" value="F:structural constituent of ribosome"/>
    <property type="evidence" value="ECO:0007669"/>
    <property type="project" value="InterPro"/>
</dbReference>
<evidence type="ECO:0000313" key="7">
    <source>
        <dbReference type="Proteomes" id="UP000030752"/>
    </source>
</evidence>
<keyword evidence="3" id="KW-0687">Ribonucleoprotein</keyword>
<evidence type="ECO:0000313" key="6">
    <source>
        <dbReference type="EMBL" id="ETN44818.1"/>
    </source>
</evidence>
<dbReference type="EMBL" id="KB822713">
    <property type="protein sequence ID" value="ETN44818.1"/>
    <property type="molecule type" value="Genomic_DNA"/>
</dbReference>
<dbReference type="VEuPathDB" id="FungiDB:HMPREF1541_09693"/>
<dbReference type="Gene3D" id="3.40.1370.10">
    <property type="match status" value="1"/>
</dbReference>
<organism evidence="6 7">
    <name type="scientific">Cyphellophora europaea (strain CBS 101466)</name>
    <name type="common">Phialophora europaea</name>
    <dbReference type="NCBI Taxonomy" id="1220924"/>
    <lineage>
        <taxon>Eukaryota</taxon>
        <taxon>Fungi</taxon>
        <taxon>Dikarya</taxon>
        <taxon>Ascomycota</taxon>
        <taxon>Pezizomycotina</taxon>
        <taxon>Eurotiomycetes</taxon>
        <taxon>Chaetothyriomycetidae</taxon>
        <taxon>Chaetothyriales</taxon>
        <taxon>Cyphellophoraceae</taxon>
        <taxon>Cyphellophora</taxon>
    </lineage>
</organism>
<name>W2S9W3_CYPE1</name>
<evidence type="ECO:0000256" key="4">
    <source>
        <dbReference type="ARBA" id="ARBA00040565"/>
    </source>
</evidence>
<dbReference type="STRING" id="1220924.W2S9W3"/>
<dbReference type="OrthoDB" id="275876at2759"/>
<dbReference type="GeneID" id="19977032"/>
<dbReference type="GO" id="GO:0005840">
    <property type="term" value="C:ribosome"/>
    <property type="evidence" value="ECO:0007669"/>
    <property type="project" value="UniProtKB-KW"/>
</dbReference>
<dbReference type="Proteomes" id="UP000030752">
    <property type="component" value="Unassembled WGS sequence"/>
</dbReference>
<dbReference type="AlphaFoldDB" id="W2S9W3"/>